<evidence type="ECO:0000313" key="4">
    <source>
        <dbReference type="Proteomes" id="UP000245624"/>
    </source>
</evidence>
<dbReference type="InterPro" id="IPR014044">
    <property type="entry name" value="CAP_dom"/>
</dbReference>
<dbReference type="GO" id="GO:0006508">
    <property type="term" value="P:proteolysis"/>
    <property type="evidence" value="ECO:0007669"/>
    <property type="project" value="UniProtKB-KW"/>
</dbReference>
<dbReference type="Proteomes" id="UP000245624">
    <property type="component" value="Unassembled WGS sequence"/>
</dbReference>
<keyword evidence="3" id="KW-0378">Hydrolase</keyword>
<dbReference type="CDD" id="cd05379">
    <property type="entry name" value="CAP_bacterial"/>
    <property type="match status" value="1"/>
</dbReference>
<feature type="domain" description="SCP" evidence="1">
    <location>
        <begin position="255"/>
        <end position="368"/>
    </location>
</feature>
<protein>
    <submittedName>
        <fullName evidence="3">Serine protease</fullName>
    </submittedName>
</protein>
<dbReference type="Pfam" id="PF14504">
    <property type="entry name" value="CAP_assoc_N"/>
    <property type="match status" value="1"/>
</dbReference>
<feature type="domain" description="CAP-associated" evidence="2">
    <location>
        <begin position="103"/>
        <end position="238"/>
    </location>
</feature>
<dbReference type="OrthoDB" id="9783944at2"/>
<dbReference type="AlphaFoldDB" id="A0A317KZZ3"/>
<comment type="caution">
    <text evidence="3">The sequence shown here is derived from an EMBL/GenBank/DDBJ whole genome shotgun (WGS) entry which is preliminary data.</text>
</comment>
<dbReference type="EMBL" id="QGTD01000008">
    <property type="protein sequence ID" value="PWU69107.1"/>
    <property type="molecule type" value="Genomic_DNA"/>
</dbReference>
<dbReference type="SUPFAM" id="SSF55797">
    <property type="entry name" value="PR-1-like"/>
    <property type="match status" value="1"/>
</dbReference>
<evidence type="ECO:0000259" key="1">
    <source>
        <dbReference type="Pfam" id="PF00188"/>
    </source>
</evidence>
<dbReference type="Pfam" id="PF00188">
    <property type="entry name" value="CAP"/>
    <property type="match status" value="1"/>
</dbReference>
<keyword evidence="4" id="KW-1185">Reference proteome</keyword>
<organism evidence="3 4">
    <name type="scientific">Gracilibacillus dipsosauri</name>
    <dbReference type="NCBI Taxonomy" id="178340"/>
    <lineage>
        <taxon>Bacteria</taxon>
        <taxon>Bacillati</taxon>
        <taxon>Bacillota</taxon>
        <taxon>Bacilli</taxon>
        <taxon>Bacillales</taxon>
        <taxon>Bacillaceae</taxon>
        <taxon>Gracilibacillus</taxon>
    </lineage>
</organism>
<evidence type="ECO:0000313" key="3">
    <source>
        <dbReference type="EMBL" id="PWU69107.1"/>
    </source>
</evidence>
<reference evidence="3 4" key="1">
    <citation type="submission" date="2018-05" db="EMBL/GenBank/DDBJ databases">
        <title>Genomic analysis of Gracilibacillus dipsosauri DD1 reveals novel features of a salt-tolerant amylase.</title>
        <authorList>
            <person name="Deutch C.E."/>
            <person name="Yang S."/>
        </authorList>
    </citation>
    <scope>NUCLEOTIDE SEQUENCE [LARGE SCALE GENOMIC DNA]</scope>
    <source>
        <strain evidence="3 4">DD1</strain>
    </source>
</reference>
<dbReference type="InterPro" id="IPR029410">
    <property type="entry name" value="CAP_assoc"/>
</dbReference>
<dbReference type="PANTHER" id="PTHR31157:SF1">
    <property type="entry name" value="SCP DOMAIN-CONTAINING PROTEIN"/>
    <property type="match status" value="1"/>
</dbReference>
<sequence>MPFKIRSILSLLLIIGVIWYFYGDDYERAGFQGVTSEIQSDLQSIKENPIITNTIDTISTGIKELFHEVLPEERSEGQQVEEKPNLESPSTEIFSIHNVELKDSRADVEAEAGPPKRSSLNEYGVNWVAYHENYQNFFMVAYDDKNQIVGLFTNQDLFTSSEEISMKSNQKEVIAALGEPLDSIDKGLVRYQINKEQAYDVFLLDESYVTIFYDKHENNTITAIQMISKDLEQQKQKYFAEPSEQLKEGFELQLFDLTNAARVHHGLPVLAWNEEVRQTARDHSTDMADHNYFSHTNLAGLSPFDRMKEDHIRFQIAGENLASGQPSSIFAHEGLMNSEGHRENILNNKFETLGIGVAFNQDSQPFYTENFVTN</sequence>
<dbReference type="GO" id="GO:0008233">
    <property type="term" value="F:peptidase activity"/>
    <property type="evidence" value="ECO:0007669"/>
    <property type="project" value="UniProtKB-KW"/>
</dbReference>
<proteinExistence type="predicted"/>
<evidence type="ECO:0000259" key="2">
    <source>
        <dbReference type="Pfam" id="PF14504"/>
    </source>
</evidence>
<dbReference type="InterPro" id="IPR035940">
    <property type="entry name" value="CAP_sf"/>
</dbReference>
<gene>
    <name evidence="3" type="ORF">DLJ74_09775</name>
</gene>
<accession>A0A317KZZ3</accession>
<dbReference type="PANTHER" id="PTHR31157">
    <property type="entry name" value="SCP DOMAIN-CONTAINING PROTEIN"/>
    <property type="match status" value="1"/>
</dbReference>
<keyword evidence="3" id="KW-0645">Protease</keyword>
<name>A0A317KZZ3_9BACI</name>
<dbReference type="Gene3D" id="3.40.33.10">
    <property type="entry name" value="CAP"/>
    <property type="match status" value="1"/>
</dbReference>